<dbReference type="PANTHER" id="PTHR43545">
    <property type="entry name" value="FORMATE DEHYDROGENASE, NITRATE-INDUCIBLE, IRON-SULFUR SUBUNIT"/>
    <property type="match status" value="1"/>
</dbReference>
<dbReference type="GO" id="GO:0051539">
    <property type="term" value="F:4 iron, 4 sulfur cluster binding"/>
    <property type="evidence" value="ECO:0007669"/>
    <property type="project" value="UniProtKB-KW"/>
</dbReference>
<dbReference type="Pfam" id="PF13247">
    <property type="entry name" value="Fer4_11"/>
    <property type="match status" value="2"/>
</dbReference>
<dbReference type="InterPro" id="IPR017900">
    <property type="entry name" value="4Fe4S_Fe_S_CS"/>
</dbReference>
<feature type="domain" description="4Fe-4S ferredoxin-type" evidence="8">
    <location>
        <begin position="201"/>
        <end position="232"/>
    </location>
</feature>
<accession>A0A6N9H4K5</accession>
<dbReference type="RefSeq" id="WP_160952009.1">
    <property type="nucleotide sequence ID" value="NZ_WWEQ01000002.1"/>
</dbReference>
<dbReference type="Proteomes" id="UP000469215">
    <property type="component" value="Unassembled WGS sequence"/>
</dbReference>
<dbReference type="InterPro" id="IPR017896">
    <property type="entry name" value="4Fe4S_Fe-S-bd"/>
</dbReference>
<dbReference type="Gene3D" id="3.30.70.20">
    <property type="match status" value="3"/>
</dbReference>
<keyword evidence="6" id="KW-0411">Iron-sulfur</keyword>
<evidence type="ECO:0000256" key="3">
    <source>
        <dbReference type="ARBA" id="ARBA00022723"/>
    </source>
</evidence>
<dbReference type="AlphaFoldDB" id="A0A6N9H4K5"/>
<comment type="caution">
    <text evidence="9">The sequence shown here is derived from an EMBL/GenBank/DDBJ whole genome shotgun (WGS) entry which is preliminary data.</text>
</comment>
<dbReference type="GO" id="GO:0046872">
    <property type="term" value="F:metal ion binding"/>
    <property type="evidence" value="ECO:0007669"/>
    <property type="project" value="UniProtKB-KW"/>
</dbReference>
<keyword evidence="7" id="KW-0812">Transmembrane</keyword>
<reference evidence="9 10" key="1">
    <citation type="submission" date="2020-01" db="EMBL/GenBank/DDBJ databases">
        <authorList>
            <person name="Deng T."/>
        </authorList>
    </citation>
    <scope>NUCLEOTIDE SEQUENCE [LARGE SCALE GENOMIC DNA]</scope>
    <source>
        <strain evidence="9 10">5221</strain>
    </source>
</reference>
<dbReference type="SUPFAM" id="SSF54862">
    <property type="entry name" value="4Fe-4S ferredoxins"/>
    <property type="match status" value="1"/>
</dbReference>
<evidence type="ECO:0000256" key="5">
    <source>
        <dbReference type="ARBA" id="ARBA00023004"/>
    </source>
</evidence>
<evidence type="ECO:0000259" key="8">
    <source>
        <dbReference type="PROSITE" id="PS51379"/>
    </source>
</evidence>
<gene>
    <name evidence="9" type="ORF">GSY69_00760</name>
</gene>
<feature type="transmembrane region" description="Helical" evidence="7">
    <location>
        <begin position="388"/>
        <end position="406"/>
    </location>
</feature>
<feature type="domain" description="4Fe-4S ferredoxin-type" evidence="8">
    <location>
        <begin position="233"/>
        <end position="262"/>
    </location>
</feature>
<organism evidence="9 10">
    <name type="scientific">Brevibacterium rongguiense</name>
    <dbReference type="NCBI Taxonomy" id="2695267"/>
    <lineage>
        <taxon>Bacteria</taxon>
        <taxon>Bacillati</taxon>
        <taxon>Actinomycetota</taxon>
        <taxon>Actinomycetes</taxon>
        <taxon>Micrococcales</taxon>
        <taxon>Brevibacteriaceae</taxon>
        <taxon>Brevibacterium</taxon>
    </lineage>
</organism>
<keyword evidence="3" id="KW-0479">Metal-binding</keyword>
<evidence type="ECO:0000256" key="7">
    <source>
        <dbReference type="SAM" id="Phobius"/>
    </source>
</evidence>
<dbReference type="PROSITE" id="PS51379">
    <property type="entry name" value="4FE4S_FER_2"/>
    <property type="match status" value="3"/>
</dbReference>
<feature type="domain" description="4Fe-4S ferredoxin-type" evidence="8">
    <location>
        <begin position="30"/>
        <end position="59"/>
    </location>
</feature>
<comment type="subcellular location">
    <subcellularLocation>
        <location evidence="1">Cell envelope</location>
    </subcellularLocation>
</comment>
<dbReference type="EMBL" id="WWEQ01000002">
    <property type="protein sequence ID" value="MYM18544.1"/>
    <property type="molecule type" value="Genomic_DNA"/>
</dbReference>
<dbReference type="PANTHER" id="PTHR43545:SF6">
    <property type="entry name" value="FORMATE DEHYDROGENASE, NITRATE-INDUCIBLE, IRON-SULFUR SUBUNIT"/>
    <property type="match status" value="1"/>
</dbReference>
<evidence type="ECO:0000313" key="9">
    <source>
        <dbReference type="EMBL" id="MYM18544.1"/>
    </source>
</evidence>
<dbReference type="GO" id="GO:0030313">
    <property type="term" value="C:cell envelope"/>
    <property type="evidence" value="ECO:0007669"/>
    <property type="project" value="UniProtKB-SubCell"/>
</dbReference>
<keyword evidence="2" id="KW-0004">4Fe-4S</keyword>
<name>A0A6N9H4K5_9MICO</name>
<evidence type="ECO:0000256" key="1">
    <source>
        <dbReference type="ARBA" id="ARBA00004196"/>
    </source>
</evidence>
<evidence type="ECO:0000256" key="2">
    <source>
        <dbReference type="ARBA" id="ARBA00022485"/>
    </source>
</evidence>
<keyword evidence="4" id="KW-0677">Repeat</keyword>
<dbReference type="InterPro" id="IPR051555">
    <property type="entry name" value="FDH_Electron_Transfer_Unit"/>
</dbReference>
<evidence type="ECO:0000313" key="10">
    <source>
        <dbReference type="Proteomes" id="UP000469215"/>
    </source>
</evidence>
<keyword evidence="7" id="KW-1133">Transmembrane helix</keyword>
<sequence length="408" mass="42286">MRGSLTHEFSGPTDPIADVHWDHEHAHSRKGFFTDTSICIGCKACEVACKEWNRNPQDGDLQLLDSSYDNTGSLGANTWRHVAFIEQSQDRIEQARESGRALVSLGMPQVGPPAARAGAPVTSAPGTSAPGAGSGGGCGGSCGCASGADPAAEAHAGSQSGCGSCGTGSGRVTEAQAMSAIDAAMAGQSDLDVAPPDTPEFRWLMSSDVCKHCTHAGCLDVCPTGALFRTEFGTVVVQADVCNGCGTCVAGCPFGVIERRDDGTISPPDGHAEKPKVDQEIPNPRTANKCTLCYDRLVEGQTPACAQTCPTTSIKFGDHDDMVSKAHARVEQLHAQGMSEARLYGANDNDGVGGTGSVFLLLDEPEVYGLPPDPHVPTRDLPTMFKRAGIAAAGMLAASAVAFLGGRR</sequence>
<keyword evidence="10" id="KW-1185">Reference proteome</keyword>
<evidence type="ECO:0000256" key="4">
    <source>
        <dbReference type="ARBA" id="ARBA00022737"/>
    </source>
</evidence>
<keyword evidence="5" id="KW-0408">Iron</keyword>
<keyword evidence="7" id="KW-0472">Membrane</keyword>
<evidence type="ECO:0000256" key="6">
    <source>
        <dbReference type="ARBA" id="ARBA00023014"/>
    </source>
</evidence>
<proteinExistence type="predicted"/>
<protein>
    <submittedName>
        <fullName evidence="9">4Fe-4S dicluster domain-containing protein</fullName>
    </submittedName>
</protein>
<dbReference type="PROSITE" id="PS00198">
    <property type="entry name" value="4FE4S_FER_1"/>
    <property type="match status" value="1"/>
</dbReference>